<comment type="caution">
    <text evidence="1">The sequence shown here is derived from an EMBL/GenBank/DDBJ whole genome shotgun (WGS) entry which is preliminary data.</text>
</comment>
<organism evidence="1 2">
    <name type="scientific">Phoxinus phoxinus</name>
    <name type="common">Eurasian minnow</name>
    <dbReference type="NCBI Taxonomy" id="58324"/>
    <lineage>
        <taxon>Eukaryota</taxon>
        <taxon>Metazoa</taxon>
        <taxon>Chordata</taxon>
        <taxon>Craniata</taxon>
        <taxon>Vertebrata</taxon>
        <taxon>Euteleostomi</taxon>
        <taxon>Actinopterygii</taxon>
        <taxon>Neopterygii</taxon>
        <taxon>Teleostei</taxon>
        <taxon>Ostariophysi</taxon>
        <taxon>Cypriniformes</taxon>
        <taxon>Leuciscidae</taxon>
        <taxon>Phoxininae</taxon>
        <taxon>Phoxinus</taxon>
    </lineage>
</organism>
<keyword evidence="2" id="KW-1185">Reference proteome</keyword>
<evidence type="ECO:0000313" key="2">
    <source>
        <dbReference type="Proteomes" id="UP001364617"/>
    </source>
</evidence>
<dbReference type="Proteomes" id="UP001364617">
    <property type="component" value="Unassembled WGS sequence"/>
</dbReference>
<accession>A0AAN9C8S7</accession>
<reference evidence="1 2" key="1">
    <citation type="submission" date="2024-02" db="EMBL/GenBank/DDBJ databases">
        <title>Chromosome-level genome assembly of the Eurasian Minnow (Phoxinus phoxinus).</title>
        <authorList>
            <person name="Oriowo T.O."/>
            <person name="Martin S."/>
            <person name="Stange M."/>
            <person name="Chrysostomakis Y."/>
            <person name="Brown T."/>
            <person name="Winkler S."/>
            <person name="Kukowka S."/>
            <person name="Myers E.W."/>
            <person name="Bohne A."/>
        </authorList>
    </citation>
    <scope>NUCLEOTIDE SEQUENCE [LARGE SCALE GENOMIC DNA]</scope>
    <source>
        <strain evidence="1">ZFMK-TIS-60720</strain>
        <tissue evidence="1">Whole Organism</tissue>
    </source>
</reference>
<evidence type="ECO:0000313" key="1">
    <source>
        <dbReference type="EMBL" id="KAK7123976.1"/>
    </source>
</evidence>
<proteinExistence type="predicted"/>
<protein>
    <submittedName>
        <fullName evidence="1">Uncharacterized protein</fullName>
    </submittedName>
</protein>
<gene>
    <name evidence="1" type="ORF">R3I93_022167</name>
</gene>
<sequence>MKGRVDVL</sequence>
<name>A0AAN9C8S7_9TELE</name>
<dbReference type="EMBL" id="JAYKXH010000024">
    <property type="protein sequence ID" value="KAK7123976.1"/>
    <property type="molecule type" value="Genomic_DNA"/>
</dbReference>